<dbReference type="PROSITE" id="PS51257">
    <property type="entry name" value="PROKAR_LIPOPROTEIN"/>
    <property type="match status" value="1"/>
</dbReference>
<dbReference type="Gene3D" id="3.40.190.10">
    <property type="entry name" value="Periplasmic binding protein-like II"/>
    <property type="match status" value="2"/>
</dbReference>
<reference evidence="2 3" key="1">
    <citation type="submission" date="2020-09" db="EMBL/GenBank/DDBJ databases">
        <title>Characterization and genome sequencing of Ruminiclostridium sp. nov. MA18.</title>
        <authorList>
            <person name="Rettenmaier R."/>
            <person name="Kowollik M.-L."/>
            <person name="Liebl W."/>
            <person name="Zverlov V."/>
        </authorList>
    </citation>
    <scope>NUCLEOTIDE SEQUENCE [LARGE SCALE GENOMIC DNA]</scope>
    <source>
        <strain evidence="2 3">MA18</strain>
    </source>
</reference>
<name>A0A4U7JLD7_9FIRM</name>
<keyword evidence="1" id="KW-0732">Signal</keyword>
<dbReference type="InterPro" id="IPR050490">
    <property type="entry name" value="Bact_solute-bd_prot1"/>
</dbReference>
<feature type="signal peptide" evidence="1">
    <location>
        <begin position="1"/>
        <end position="25"/>
    </location>
</feature>
<evidence type="ECO:0000313" key="2">
    <source>
        <dbReference type="EMBL" id="QNU65990.1"/>
    </source>
</evidence>
<protein>
    <submittedName>
        <fullName evidence="2">Extracellular solute-binding protein</fullName>
    </submittedName>
</protein>
<gene>
    <name evidence="2" type="ORF">EHE19_013995</name>
</gene>
<dbReference type="InterPro" id="IPR006059">
    <property type="entry name" value="SBP"/>
</dbReference>
<organism evidence="2 3">
    <name type="scientific">Ruminiclostridium herbifermentans</name>
    <dbReference type="NCBI Taxonomy" id="2488810"/>
    <lineage>
        <taxon>Bacteria</taxon>
        <taxon>Bacillati</taxon>
        <taxon>Bacillota</taxon>
        <taxon>Clostridia</taxon>
        <taxon>Eubacteriales</taxon>
        <taxon>Oscillospiraceae</taxon>
        <taxon>Ruminiclostridium</taxon>
    </lineage>
</organism>
<accession>A0A4U7JLD7</accession>
<dbReference type="PANTHER" id="PTHR43649">
    <property type="entry name" value="ARABINOSE-BINDING PROTEIN-RELATED"/>
    <property type="match status" value="1"/>
</dbReference>
<dbReference type="PANTHER" id="PTHR43649:SF14">
    <property type="entry name" value="BLR3389 PROTEIN"/>
    <property type="match status" value="1"/>
</dbReference>
<sequence length="444" mass="48802">MNKVIRKSLAAVLAAAMTVSIVGCGGEKVSEPTNTATDTTAQASTPATGEKVTFNLWHIQTTDPMPAIIEDSMKRFSADNPNYEVVVTPMQNDAFKQKLQIAISSNSAPDIFPHWTGGPMIEYVNAEVIADLTSYMNENDYKGRFMDAAINQVTYNDKLWAIPVENTSVAMMFYNKDLFAKYNLQVPKTISELEKVADTLKSNGIIPFSLANKTQWTGSMWYCYLVDRYGSAEAFNKAANRTGSFEDEAFTQAGTKLQEWVKKDYFNKGFNGTDEDSGQSRTLLYTEKAAMTLMGSWFLSTVAGENKEFLEKVGSFPFPAVEGGKGDPNACLGTVGDNFYSVASSCKDVAAAFKAITYMIDDTAAAKRIEAGRIPPIKGVTVSDPRLQEVLDAVQKAPTVQLWYDQYLSPELAQLHKDTSQALFGLSKTPEEVNKEMEALAAKK</sequence>
<proteinExistence type="predicted"/>
<dbReference type="AlphaFoldDB" id="A0A4U7JLD7"/>
<dbReference type="Proteomes" id="UP000306409">
    <property type="component" value="Chromosome"/>
</dbReference>
<dbReference type="Pfam" id="PF01547">
    <property type="entry name" value="SBP_bac_1"/>
    <property type="match status" value="1"/>
</dbReference>
<dbReference type="RefSeq" id="WP_137696737.1">
    <property type="nucleotide sequence ID" value="NZ_CP061336.1"/>
</dbReference>
<dbReference type="EMBL" id="CP061336">
    <property type="protein sequence ID" value="QNU65990.1"/>
    <property type="molecule type" value="Genomic_DNA"/>
</dbReference>
<evidence type="ECO:0000313" key="3">
    <source>
        <dbReference type="Proteomes" id="UP000306409"/>
    </source>
</evidence>
<keyword evidence="3" id="KW-1185">Reference proteome</keyword>
<dbReference type="OrthoDB" id="41208at2"/>
<evidence type="ECO:0000256" key="1">
    <source>
        <dbReference type="SAM" id="SignalP"/>
    </source>
</evidence>
<feature type="chain" id="PRO_5039302547" evidence="1">
    <location>
        <begin position="26"/>
        <end position="444"/>
    </location>
</feature>
<dbReference type="KEGG" id="rher:EHE19_013995"/>
<dbReference type="SUPFAM" id="SSF53850">
    <property type="entry name" value="Periplasmic binding protein-like II"/>
    <property type="match status" value="1"/>
</dbReference>